<dbReference type="PANTHER" id="PTHR24301:SF2">
    <property type="entry name" value="THROMBOXANE-A SYNTHASE"/>
    <property type="match status" value="1"/>
</dbReference>
<comment type="caution">
    <text evidence="3">The sequence shown here is derived from an EMBL/GenBank/DDBJ whole genome shotgun (WGS) entry which is preliminary data.</text>
</comment>
<evidence type="ECO:0000256" key="1">
    <source>
        <dbReference type="PIRSR" id="PIRSR602401-1"/>
    </source>
</evidence>
<accession>A0A2V0P432</accession>
<dbReference type="Pfam" id="PF00067">
    <property type="entry name" value="p450"/>
    <property type="match status" value="1"/>
</dbReference>
<keyword evidence="1 2" id="KW-0349">Heme</keyword>
<sequence length="562" mass="61158">MQPLALGLAELLPTLLPTLQHVVAAVLAVAVLAIVVDGFAIPQRIALRHIPGTPPRWLLGHMLRVKRRHRLFLYEMWEEMGSEHGKIFKWFWGTQPVITIRDAELARLVCVKHFKAFPHRSMFYPPQPLVYSQVLGSGLTFAQGPYWSSTRAALQPLFHSSGLASYHRITSEAVGELEGDLAAAAAEGAPVDVAAAMCNLALKVVGEAAFGVKFDVLEKDAAGRIKENPLVSATKYVLENTAAALTFMITPRLLKPLVWAAVRTCPTRTIAGLNLARSQIYTAAIALIKNAMGRMGAQWVDDLGMEKAFANPESAKIAAKYAGCVPAEGSVVDHLVAARNKATGAALRAHQIVGQANSVVVAGHDTTSFMMASAIYYLATNGAARARLVAEVDAFGGAAPGHGDLERFPYVEAALHEALRLNPPGWMTSRECVADVDLDGWRVPAGSVVYVDIRAIQRDPEHWGPDPLAYRPERFLKDGEEAKARHPLAHMPFGAGPRLCIGYKLAMQEAITTVVRLFQRFEFEFDGSMHAGGAPTLRPGITLGFRDGMWCRVRERPRAPCC</sequence>
<keyword evidence="4" id="KW-1185">Reference proteome</keyword>
<dbReference type="GO" id="GO:0005506">
    <property type="term" value="F:iron ion binding"/>
    <property type="evidence" value="ECO:0007669"/>
    <property type="project" value="InterPro"/>
</dbReference>
<dbReference type="GO" id="GO:0020037">
    <property type="term" value="F:heme binding"/>
    <property type="evidence" value="ECO:0007669"/>
    <property type="project" value="InterPro"/>
</dbReference>
<dbReference type="PRINTS" id="PR00385">
    <property type="entry name" value="P450"/>
</dbReference>
<proteinExistence type="inferred from homology"/>
<dbReference type="PANTHER" id="PTHR24301">
    <property type="entry name" value="THROMBOXANE-A SYNTHASE"/>
    <property type="match status" value="1"/>
</dbReference>
<dbReference type="InterPro" id="IPR036396">
    <property type="entry name" value="Cyt_P450_sf"/>
</dbReference>
<dbReference type="OrthoDB" id="507451at2759"/>
<comment type="similarity">
    <text evidence="2">Belongs to the cytochrome P450 family.</text>
</comment>
<organism evidence="3 4">
    <name type="scientific">Raphidocelis subcapitata</name>
    <dbReference type="NCBI Taxonomy" id="307507"/>
    <lineage>
        <taxon>Eukaryota</taxon>
        <taxon>Viridiplantae</taxon>
        <taxon>Chlorophyta</taxon>
        <taxon>core chlorophytes</taxon>
        <taxon>Chlorophyceae</taxon>
        <taxon>CS clade</taxon>
        <taxon>Sphaeropleales</taxon>
        <taxon>Selenastraceae</taxon>
        <taxon>Raphidocelis</taxon>
    </lineage>
</organism>
<gene>
    <name evidence="3" type="ORF">Rsub_06733</name>
</gene>
<dbReference type="Proteomes" id="UP000247498">
    <property type="component" value="Unassembled WGS sequence"/>
</dbReference>
<name>A0A2V0P432_9CHLO</name>
<dbReference type="Gene3D" id="1.10.630.10">
    <property type="entry name" value="Cytochrome P450"/>
    <property type="match status" value="1"/>
</dbReference>
<evidence type="ECO:0000256" key="2">
    <source>
        <dbReference type="RuleBase" id="RU000461"/>
    </source>
</evidence>
<keyword evidence="2" id="KW-0560">Oxidoreductase</keyword>
<dbReference type="InterPro" id="IPR001128">
    <property type="entry name" value="Cyt_P450"/>
</dbReference>
<keyword evidence="2" id="KW-0503">Monooxygenase</keyword>
<keyword evidence="1 2" id="KW-0408">Iron</keyword>
<keyword evidence="1 2" id="KW-0479">Metal-binding</keyword>
<dbReference type="PRINTS" id="PR00463">
    <property type="entry name" value="EP450I"/>
</dbReference>
<evidence type="ECO:0000313" key="3">
    <source>
        <dbReference type="EMBL" id="GBF94618.1"/>
    </source>
</evidence>
<evidence type="ECO:0000313" key="4">
    <source>
        <dbReference type="Proteomes" id="UP000247498"/>
    </source>
</evidence>
<protein>
    <submittedName>
        <fullName evidence="3">Thromboxane-A synthase</fullName>
    </submittedName>
</protein>
<reference evidence="3 4" key="1">
    <citation type="journal article" date="2018" name="Sci. Rep.">
        <title>Raphidocelis subcapitata (=Pseudokirchneriella subcapitata) provides an insight into genome evolution and environmental adaptations in the Sphaeropleales.</title>
        <authorList>
            <person name="Suzuki S."/>
            <person name="Yamaguchi H."/>
            <person name="Nakajima N."/>
            <person name="Kawachi M."/>
        </authorList>
    </citation>
    <scope>NUCLEOTIDE SEQUENCE [LARGE SCALE GENOMIC DNA]</scope>
    <source>
        <strain evidence="3 4">NIES-35</strain>
    </source>
</reference>
<dbReference type="STRING" id="307507.A0A2V0P432"/>
<feature type="binding site" description="axial binding residue" evidence="1">
    <location>
        <position position="500"/>
    </location>
    <ligand>
        <name>heme</name>
        <dbReference type="ChEBI" id="CHEBI:30413"/>
    </ligand>
    <ligandPart>
        <name>Fe</name>
        <dbReference type="ChEBI" id="CHEBI:18248"/>
    </ligandPart>
</feature>
<dbReference type="SUPFAM" id="SSF48264">
    <property type="entry name" value="Cytochrome P450"/>
    <property type="match status" value="1"/>
</dbReference>
<dbReference type="InParanoid" id="A0A2V0P432"/>
<dbReference type="InterPro" id="IPR002401">
    <property type="entry name" value="Cyt_P450_E_grp-I"/>
</dbReference>
<comment type="cofactor">
    <cofactor evidence="1">
        <name>heme</name>
        <dbReference type="ChEBI" id="CHEBI:30413"/>
    </cofactor>
</comment>
<dbReference type="InterPro" id="IPR017972">
    <property type="entry name" value="Cyt_P450_CS"/>
</dbReference>
<dbReference type="PROSITE" id="PS00086">
    <property type="entry name" value="CYTOCHROME_P450"/>
    <property type="match status" value="1"/>
</dbReference>
<dbReference type="EMBL" id="BDRX01000053">
    <property type="protein sequence ID" value="GBF94618.1"/>
    <property type="molecule type" value="Genomic_DNA"/>
</dbReference>
<dbReference type="AlphaFoldDB" id="A0A2V0P432"/>
<dbReference type="GO" id="GO:0016705">
    <property type="term" value="F:oxidoreductase activity, acting on paired donors, with incorporation or reduction of molecular oxygen"/>
    <property type="evidence" value="ECO:0007669"/>
    <property type="project" value="InterPro"/>
</dbReference>
<dbReference type="GO" id="GO:0004497">
    <property type="term" value="F:monooxygenase activity"/>
    <property type="evidence" value="ECO:0007669"/>
    <property type="project" value="UniProtKB-KW"/>
</dbReference>